<dbReference type="Proteomes" id="UP001589536">
    <property type="component" value="Unassembled WGS sequence"/>
</dbReference>
<dbReference type="PANTHER" id="PTHR30250:SF11">
    <property type="entry name" value="O-ANTIGEN TRANSPORTER-RELATED"/>
    <property type="match status" value="1"/>
</dbReference>
<evidence type="ECO:0000256" key="1">
    <source>
        <dbReference type="ARBA" id="ARBA00004651"/>
    </source>
</evidence>
<feature type="transmembrane region" description="Helical" evidence="6">
    <location>
        <begin position="163"/>
        <end position="181"/>
    </location>
</feature>
<dbReference type="PANTHER" id="PTHR30250">
    <property type="entry name" value="PST FAMILY PREDICTED COLANIC ACID TRANSPORTER"/>
    <property type="match status" value="1"/>
</dbReference>
<feature type="transmembrane region" description="Helical" evidence="6">
    <location>
        <begin position="96"/>
        <end position="116"/>
    </location>
</feature>
<dbReference type="EMBL" id="JBHMBH010000029">
    <property type="protein sequence ID" value="MFB9715245.1"/>
    <property type="molecule type" value="Genomic_DNA"/>
</dbReference>
<keyword evidence="8" id="KW-1185">Reference proteome</keyword>
<evidence type="ECO:0000256" key="5">
    <source>
        <dbReference type="ARBA" id="ARBA00023136"/>
    </source>
</evidence>
<comment type="caution">
    <text evidence="7">The sequence shown here is derived from an EMBL/GenBank/DDBJ whole genome shotgun (WGS) entry which is preliminary data.</text>
</comment>
<feature type="transmembrane region" description="Helical" evidence="6">
    <location>
        <begin position="20"/>
        <end position="39"/>
    </location>
</feature>
<organism evidence="7 8">
    <name type="scientific">Arthrobacter methylotrophus</name>
    <dbReference type="NCBI Taxonomy" id="121291"/>
    <lineage>
        <taxon>Bacteria</taxon>
        <taxon>Bacillati</taxon>
        <taxon>Actinomycetota</taxon>
        <taxon>Actinomycetes</taxon>
        <taxon>Micrococcales</taxon>
        <taxon>Micrococcaceae</taxon>
        <taxon>Arthrobacter</taxon>
    </lineage>
</organism>
<feature type="transmembrane region" description="Helical" evidence="6">
    <location>
        <begin position="270"/>
        <end position="286"/>
    </location>
</feature>
<name>A0ABV5USR4_9MICC</name>
<feature type="transmembrane region" description="Helical" evidence="6">
    <location>
        <begin position="371"/>
        <end position="388"/>
    </location>
</feature>
<sequence length="433" mass="47486">MGRQNKNRATRERIRRAARFISLDLALQAIAFLVGVAVIRGLPKENYGQYAVYVGILFASILISESGLSNVMLGYASQHPGDSTRTSDLRKSGLYVRRKIGLVSTSTGGVVLVWLLTLNRLGVPETLAALLAYLLSMQAVFVRSNSQVFLRLEGRANSSQKNLLIAAGFRLILIALVMLTMPIQMRFTAIVLLTAATYWIEAWLMTRSLRSQNVVVGLRSKLHVRRLSRAARRLAPMNFAIVGREQAFLMVMSLAGSTVVLGEISAMTRFAVAFTVVNSFVLNLILPRLARMNASRAIRAIPIYSAVYLALAVMSVVCVSLFSPILLWVLGDSYKGLNLELTVVMGGSAVLSFCSGLGMMGQSRRWLSGSWFLVASSAIWVVSGPLLFDLRTTMGGALYLATQCLPALMAEVLRFAAGAREVRRSTRMEHERS</sequence>
<dbReference type="RefSeq" id="WP_376954594.1">
    <property type="nucleotide sequence ID" value="NZ_JBHMBH010000029.1"/>
</dbReference>
<comment type="subcellular location">
    <subcellularLocation>
        <location evidence="1">Cell membrane</location>
        <topology evidence="1">Multi-pass membrane protein</topology>
    </subcellularLocation>
</comment>
<feature type="transmembrane region" description="Helical" evidence="6">
    <location>
        <begin position="307"/>
        <end position="329"/>
    </location>
</feature>
<protein>
    <recommendedName>
        <fullName evidence="9">Polysaccharide biosynthesis protein</fullName>
    </recommendedName>
</protein>
<dbReference type="InterPro" id="IPR050833">
    <property type="entry name" value="Poly_Biosynth_Transport"/>
</dbReference>
<evidence type="ECO:0000256" key="3">
    <source>
        <dbReference type="ARBA" id="ARBA00022692"/>
    </source>
</evidence>
<keyword evidence="5 6" id="KW-0472">Membrane</keyword>
<reference evidence="7 8" key="1">
    <citation type="submission" date="2024-09" db="EMBL/GenBank/DDBJ databases">
        <authorList>
            <person name="Sun Q."/>
            <person name="Mori K."/>
        </authorList>
    </citation>
    <scope>NUCLEOTIDE SEQUENCE [LARGE SCALE GENOMIC DNA]</scope>
    <source>
        <strain evidence="7 8">JCM 13519</strain>
    </source>
</reference>
<evidence type="ECO:0000256" key="2">
    <source>
        <dbReference type="ARBA" id="ARBA00022475"/>
    </source>
</evidence>
<keyword evidence="3 6" id="KW-0812">Transmembrane</keyword>
<feature type="transmembrane region" description="Helical" evidence="6">
    <location>
        <begin position="122"/>
        <end position="142"/>
    </location>
</feature>
<feature type="transmembrane region" description="Helical" evidence="6">
    <location>
        <begin position="394"/>
        <end position="417"/>
    </location>
</feature>
<evidence type="ECO:0000313" key="7">
    <source>
        <dbReference type="EMBL" id="MFB9715245.1"/>
    </source>
</evidence>
<evidence type="ECO:0000256" key="6">
    <source>
        <dbReference type="SAM" id="Phobius"/>
    </source>
</evidence>
<accession>A0ABV5USR4</accession>
<gene>
    <name evidence="7" type="ORF">ACFFPI_14090</name>
</gene>
<evidence type="ECO:0000256" key="4">
    <source>
        <dbReference type="ARBA" id="ARBA00022989"/>
    </source>
</evidence>
<evidence type="ECO:0008006" key="9">
    <source>
        <dbReference type="Google" id="ProtNLM"/>
    </source>
</evidence>
<keyword evidence="2" id="KW-1003">Cell membrane</keyword>
<feature type="transmembrane region" description="Helical" evidence="6">
    <location>
        <begin position="341"/>
        <end position="359"/>
    </location>
</feature>
<evidence type="ECO:0000313" key="8">
    <source>
        <dbReference type="Proteomes" id="UP001589536"/>
    </source>
</evidence>
<keyword evidence="4 6" id="KW-1133">Transmembrane helix</keyword>
<proteinExistence type="predicted"/>
<feature type="transmembrane region" description="Helical" evidence="6">
    <location>
        <begin position="51"/>
        <end position="75"/>
    </location>
</feature>